<sequence>MKKKLTTLCMLFFLFMACKESTKKGSSSLDSITSGNPIFEGWYADPEAVVFKNEYWVYHTYSYFTGIVPWEDGSLFMKITSEFRGLCGRSVYVFVRERHFEVIELMG</sequence>
<accession>A0ABR7VAN0</accession>
<protein>
    <recommendedName>
        <fullName evidence="4">Glycosyl hydrolases family 43</fullName>
    </recommendedName>
</protein>
<evidence type="ECO:0008006" key="4">
    <source>
        <dbReference type="Google" id="ProtNLM"/>
    </source>
</evidence>
<dbReference type="Proteomes" id="UP000598350">
    <property type="component" value="Unassembled WGS sequence"/>
</dbReference>
<keyword evidence="3" id="KW-1185">Reference proteome</keyword>
<gene>
    <name evidence="2" type="ORF">HPE63_08625</name>
</gene>
<name>A0ABR7VAN0_9FLAO</name>
<evidence type="ECO:0000313" key="2">
    <source>
        <dbReference type="EMBL" id="MBD0850730.1"/>
    </source>
</evidence>
<dbReference type="PROSITE" id="PS51257">
    <property type="entry name" value="PROKAR_LIPOPROTEIN"/>
    <property type="match status" value="1"/>
</dbReference>
<evidence type="ECO:0000313" key="3">
    <source>
        <dbReference type="Proteomes" id="UP000598350"/>
    </source>
</evidence>
<dbReference type="SUPFAM" id="SSF75005">
    <property type="entry name" value="Arabinanase/levansucrase/invertase"/>
    <property type="match status" value="1"/>
</dbReference>
<comment type="caution">
    <text evidence="2">The sequence shown here is derived from an EMBL/GenBank/DDBJ whole genome shotgun (WGS) entry which is preliminary data.</text>
</comment>
<feature type="signal peptide" evidence="1">
    <location>
        <begin position="1"/>
        <end position="19"/>
    </location>
</feature>
<evidence type="ECO:0000256" key="1">
    <source>
        <dbReference type="SAM" id="SignalP"/>
    </source>
</evidence>
<dbReference type="RefSeq" id="WP_188314334.1">
    <property type="nucleotide sequence ID" value="NZ_JABTCG010000003.1"/>
</dbReference>
<feature type="chain" id="PRO_5045203432" description="Glycosyl hydrolases family 43" evidence="1">
    <location>
        <begin position="20"/>
        <end position="107"/>
    </location>
</feature>
<reference evidence="2 3" key="1">
    <citation type="submission" date="2020-05" db="EMBL/GenBank/DDBJ databases">
        <title>The draft genome sequence of Maribacter arenosus CAU 1321.</title>
        <authorList>
            <person name="Mu L."/>
        </authorList>
    </citation>
    <scope>NUCLEOTIDE SEQUENCE [LARGE SCALE GENOMIC DNA]</scope>
    <source>
        <strain evidence="2 3">CAU 1321</strain>
    </source>
</reference>
<keyword evidence="1" id="KW-0732">Signal</keyword>
<dbReference type="InterPro" id="IPR023296">
    <property type="entry name" value="Glyco_hydro_beta-prop_sf"/>
</dbReference>
<proteinExistence type="predicted"/>
<dbReference type="EMBL" id="JABTCG010000003">
    <property type="protein sequence ID" value="MBD0850730.1"/>
    <property type="molecule type" value="Genomic_DNA"/>
</dbReference>
<organism evidence="2 3">
    <name type="scientific">Maribacter arenosus</name>
    <dbReference type="NCBI Taxonomy" id="1854708"/>
    <lineage>
        <taxon>Bacteria</taxon>
        <taxon>Pseudomonadati</taxon>
        <taxon>Bacteroidota</taxon>
        <taxon>Flavobacteriia</taxon>
        <taxon>Flavobacteriales</taxon>
        <taxon>Flavobacteriaceae</taxon>
        <taxon>Maribacter</taxon>
    </lineage>
</organism>